<evidence type="ECO:0000256" key="3">
    <source>
        <dbReference type="ARBA" id="ARBA00023082"/>
    </source>
</evidence>
<reference evidence="10" key="1">
    <citation type="journal article" date="2019" name="Int. J. Syst. Evol. Microbiol.">
        <title>The Global Catalogue of Microorganisms (GCM) 10K type strain sequencing project: providing services to taxonomists for standard genome sequencing and annotation.</title>
        <authorList>
            <consortium name="The Broad Institute Genomics Platform"/>
            <consortium name="The Broad Institute Genome Sequencing Center for Infectious Disease"/>
            <person name="Wu L."/>
            <person name="Ma J."/>
        </authorList>
    </citation>
    <scope>NUCLEOTIDE SEQUENCE [LARGE SCALE GENOMIC DNA]</scope>
    <source>
        <strain evidence="10">JCM 18958</strain>
    </source>
</reference>
<evidence type="ECO:0000256" key="1">
    <source>
        <dbReference type="ARBA" id="ARBA00010641"/>
    </source>
</evidence>
<dbReference type="Proteomes" id="UP001501446">
    <property type="component" value="Unassembled WGS sequence"/>
</dbReference>
<name>A0ABP8WDG3_9MICC</name>
<feature type="domain" description="RNA polymerase sigma-70 region 2" evidence="7">
    <location>
        <begin position="40"/>
        <end position="108"/>
    </location>
</feature>
<dbReference type="Gene3D" id="1.10.10.10">
    <property type="entry name" value="Winged helix-like DNA-binding domain superfamily/Winged helix DNA-binding domain"/>
    <property type="match status" value="1"/>
</dbReference>
<dbReference type="SUPFAM" id="SSF88659">
    <property type="entry name" value="Sigma3 and sigma4 domains of RNA polymerase sigma factors"/>
    <property type="match status" value="1"/>
</dbReference>
<dbReference type="Gene3D" id="1.10.1740.10">
    <property type="match status" value="1"/>
</dbReference>
<feature type="compositionally biased region" description="Pro residues" evidence="6">
    <location>
        <begin position="590"/>
        <end position="615"/>
    </location>
</feature>
<feature type="compositionally biased region" description="Low complexity" evidence="6">
    <location>
        <begin position="564"/>
        <end position="582"/>
    </location>
</feature>
<dbReference type="InterPro" id="IPR013324">
    <property type="entry name" value="RNA_pol_sigma_r3/r4-like"/>
</dbReference>
<dbReference type="Pfam" id="PF04542">
    <property type="entry name" value="Sigma70_r2"/>
    <property type="match status" value="1"/>
</dbReference>
<dbReference type="InterPro" id="IPR036388">
    <property type="entry name" value="WH-like_DNA-bd_sf"/>
</dbReference>
<dbReference type="PANTHER" id="PTHR43133">
    <property type="entry name" value="RNA POLYMERASE ECF-TYPE SIGMA FACTO"/>
    <property type="match status" value="1"/>
</dbReference>
<keyword evidence="4" id="KW-0238">DNA-binding</keyword>
<gene>
    <name evidence="9" type="ORF">GCM10025781_00040</name>
</gene>
<keyword evidence="3" id="KW-0731">Sigma factor</keyword>
<feature type="region of interest" description="Disordered" evidence="6">
    <location>
        <begin position="1"/>
        <end position="24"/>
    </location>
</feature>
<keyword evidence="10" id="KW-1185">Reference proteome</keyword>
<evidence type="ECO:0000259" key="7">
    <source>
        <dbReference type="Pfam" id="PF04542"/>
    </source>
</evidence>
<dbReference type="SUPFAM" id="SSF88946">
    <property type="entry name" value="Sigma2 domain of RNA polymerase sigma factors"/>
    <property type="match status" value="1"/>
</dbReference>
<evidence type="ECO:0000256" key="4">
    <source>
        <dbReference type="ARBA" id="ARBA00023125"/>
    </source>
</evidence>
<feature type="domain" description="Putative zinc-finger" evidence="8">
    <location>
        <begin position="206"/>
        <end position="239"/>
    </location>
</feature>
<proteinExistence type="inferred from homology"/>
<feature type="compositionally biased region" description="Pro residues" evidence="6">
    <location>
        <begin position="450"/>
        <end position="465"/>
    </location>
</feature>
<dbReference type="PANTHER" id="PTHR43133:SF8">
    <property type="entry name" value="RNA POLYMERASE SIGMA FACTOR HI_1459-RELATED"/>
    <property type="match status" value="1"/>
</dbReference>
<dbReference type="EMBL" id="BAABLN010000001">
    <property type="protein sequence ID" value="GAA4687462.1"/>
    <property type="molecule type" value="Genomic_DNA"/>
</dbReference>
<dbReference type="InterPro" id="IPR027383">
    <property type="entry name" value="Znf_put"/>
</dbReference>
<sequence>MEDTRRPALRDSQQNSTPAANDEPLLDAVRIGDRQAFGELYKRHCGAVFAVARLHTNSHAEAEDITSEAFTRVLALLKSGGGPRQFLRAYLVTAVSRLAADRANDLSRTQPQEPQEQGKLDRVQLFDDTVVRQVDAAVVARAFASLPERWQEVLWYLEIEGYRPRQVASVVGIQPNAVSALGKRAREGLRTAYMQQHVSAQALEECGEYSAQLGAFVRGTLTPSKMKLMQDHLDSCERCTAEYLQLQDLGVGLRGWILPILAGLPLWGDAPDRLIAALGTAGAGGAVGVSGVSGVMSATTTPLGACVPGASVPAAATATATAASTASVSSVTAAAGGVITGSATKVILAAAGVAVAGTGTAGIVATVQHDSSEVVNTRQAQPAMDDPAGGSAGSAGDPPGAGARDRGDESTGSLKSSAPDPSPAKDDPSSIRLPAAREDSVTPQLEVPVLPVPPGPVPPVEPPVPEVAGPRDNPAQEPSEGGGDGEAPEVPGPVGTPDPRVDPFPEVAGPIATPDPLVTPLPEVPGPGEAPESVVTPVPGVSGPGEVPDSVMSPLPEVPGPVETPDSVVTPVPGVPGSVETPNSVASPLPEVPGPAETPDPSITPVPEVPGPIETPDPVVDSLPEVPDSGNVGTGDPGPADPNGPVENNNGSDTPDAPDAPATPDNPEAQPSAPEVEAPATPGAPSSSEKPPVAGPDTQPTGPATDPTVPVPTAPVTGPTQPAPDPTDAVDVPDVTAAENPSDVTGRWGTVPSGWTLTDWIAYLLTGARP</sequence>
<dbReference type="InterPro" id="IPR013325">
    <property type="entry name" value="RNA_pol_sigma_r2"/>
</dbReference>
<feature type="compositionally biased region" description="Low complexity" evidence="6">
    <location>
        <begin position="714"/>
        <end position="738"/>
    </location>
</feature>
<dbReference type="InterPro" id="IPR039425">
    <property type="entry name" value="RNA_pol_sigma-70-like"/>
</dbReference>
<protein>
    <recommendedName>
        <fullName evidence="11">Sigma-70 family RNA polymerase sigma factor</fullName>
    </recommendedName>
</protein>
<evidence type="ECO:0000313" key="9">
    <source>
        <dbReference type="EMBL" id="GAA4687462.1"/>
    </source>
</evidence>
<feature type="compositionally biased region" description="Low complexity" evidence="6">
    <location>
        <begin position="385"/>
        <end position="402"/>
    </location>
</feature>
<evidence type="ECO:0000256" key="2">
    <source>
        <dbReference type="ARBA" id="ARBA00023015"/>
    </source>
</evidence>
<organism evidence="9 10">
    <name type="scientific">Kocuria gwangalliensis</name>
    <dbReference type="NCBI Taxonomy" id="501592"/>
    <lineage>
        <taxon>Bacteria</taxon>
        <taxon>Bacillati</taxon>
        <taxon>Actinomycetota</taxon>
        <taxon>Actinomycetes</taxon>
        <taxon>Micrococcales</taxon>
        <taxon>Micrococcaceae</taxon>
        <taxon>Kocuria</taxon>
    </lineage>
</organism>
<feature type="compositionally biased region" description="Low complexity" evidence="6">
    <location>
        <begin position="531"/>
        <end position="551"/>
    </location>
</feature>
<dbReference type="Gene3D" id="1.10.10.1320">
    <property type="entry name" value="Anti-sigma factor, zinc-finger domain"/>
    <property type="match status" value="1"/>
</dbReference>
<dbReference type="Pfam" id="PF13490">
    <property type="entry name" value="zf-HC2"/>
    <property type="match status" value="1"/>
</dbReference>
<feature type="compositionally biased region" description="Basic and acidic residues" evidence="6">
    <location>
        <begin position="423"/>
        <end position="440"/>
    </location>
</feature>
<evidence type="ECO:0000259" key="8">
    <source>
        <dbReference type="Pfam" id="PF13490"/>
    </source>
</evidence>
<dbReference type="InterPro" id="IPR014284">
    <property type="entry name" value="RNA_pol_sigma-70_dom"/>
</dbReference>
<dbReference type="InterPro" id="IPR007627">
    <property type="entry name" value="RNA_pol_sigma70_r2"/>
</dbReference>
<accession>A0ABP8WDG3</accession>
<dbReference type="NCBIfam" id="TIGR02937">
    <property type="entry name" value="sigma70-ECF"/>
    <property type="match status" value="1"/>
</dbReference>
<feature type="compositionally biased region" description="Low complexity" evidence="6">
    <location>
        <begin position="653"/>
        <end position="665"/>
    </location>
</feature>
<evidence type="ECO:0000256" key="6">
    <source>
        <dbReference type="SAM" id="MobiDB-lite"/>
    </source>
</evidence>
<keyword evidence="2" id="KW-0805">Transcription regulation</keyword>
<dbReference type="InterPro" id="IPR041916">
    <property type="entry name" value="Anti_sigma_zinc_sf"/>
</dbReference>
<evidence type="ECO:0000313" key="10">
    <source>
        <dbReference type="Proteomes" id="UP001501446"/>
    </source>
</evidence>
<keyword evidence="5" id="KW-0804">Transcription</keyword>
<evidence type="ECO:0008006" key="11">
    <source>
        <dbReference type="Google" id="ProtNLM"/>
    </source>
</evidence>
<comment type="similarity">
    <text evidence="1">Belongs to the sigma-70 factor family. ECF subfamily.</text>
</comment>
<comment type="caution">
    <text evidence="9">The sequence shown here is derived from an EMBL/GenBank/DDBJ whole genome shotgun (WGS) entry which is preliminary data.</text>
</comment>
<feature type="region of interest" description="Disordered" evidence="6">
    <location>
        <begin position="371"/>
        <end position="750"/>
    </location>
</feature>
<dbReference type="RefSeq" id="WP_345310145.1">
    <property type="nucleotide sequence ID" value="NZ_BAABLN010000001.1"/>
</dbReference>
<evidence type="ECO:0000256" key="5">
    <source>
        <dbReference type="ARBA" id="ARBA00023163"/>
    </source>
</evidence>